<protein>
    <submittedName>
        <fullName evidence="1">Uncharacterized protein</fullName>
    </submittedName>
</protein>
<name>A0A8H4R7H2_9HELO</name>
<keyword evidence="2" id="KW-1185">Reference proteome</keyword>
<dbReference type="EMBL" id="JAAMPI010001540">
    <property type="protein sequence ID" value="KAF4624830.1"/>
    <property type="molecule type" value="Genomic_DNA"/>
</dbReference>
<reference evidence="1 2" key="1">
    <citation type="submission" date="2020-03" db="EMBL/GenBank/DDBJ databases">
        <title>Draft Genome Sequence of Cudoniella acicularis.</title>
        <authorList>
            <person name="Buettner E."/>
            <person name="Kellner H."/>
        </authorList>
    </citation>
    <scope>NUCLEOTIDE SEQUENCE [LARGE SCALE GENOMIC DNA]</scope>
    <source>
        <strain evidence="1 2">DSM 108380</strain>
    </source>
</reference>
<dbReference type="Proteomes" id="UP000566819">
    <property type="component" value="Unassembled WGS sequence"/>
</dbReference>
<proteinExistence type="predicted"/>
<evidence type="ECO:0000313" key="2">
    <source>
        <dbReference type="Proteomes" id="UP000566819"/>
    </source>
</evidence>
<comment type="caution">
    <text evidence="1">The sequence shown here is derived from an EMBL/GenBank/DDBJ whole genome shotgun (WGS) entry which is preliminary data.</text>
</comment>
<dbReference type="OrthoDB" id="3511743at2759"/>
<dbReference type="AlphaFoldDB" id="A0A8H4R7H2"/>
<evidence type="ECO:0000313" key="1">
    <source>
        <dbReference type="EMBL" id="KAF4624830.1"/>
    </source>
</evidence>
<organism evidence="1 2">
    <name type="scientific">Cudoniella acicularis</name>
    <dbReference type="NCBI Taxonomy" id="354080"/>
    <lineage>
        <taxon>Eukaryota</taxon>
        <taxon>Fungi</taxon>
        <taxon>Dikarya</taxon>
        <taxon>Ascomycota</taxon>
        <taxon>Pezizomycotina</taxon>
        <taxon>Leotiomycetes</taxon>
        <taxon>Helotiales</taxon>
        <taxon>Tricladiaceae</taxon>
        <taxon>Cudoniella</taxon>
    </lineage>
</organism>
<gene>
    <name evidence="1" type="ORF">G7Y89_g13335</name>
</gene>
<sequence length="360" mass="40824">MSYIPSFLQSNGGSHIPPEVCLKIAEALLESDPKSVTAMTSLSKSFYTLLKSYERSVTKSVSDDSRFAYTNASQPSILASRAPPNTAQISTLTYKWYQEMKDRRSLIEFLITHEITAMQDSSNGWPCLDLSIGEAFKLEQEFKRRGLHLLFRLADCTTGLSETKDIRMKQAQYLDSLKVNELATLGCIVEVIGQGFFTITKAALLDQLPSSRLSSNSKSTLTLAVPPQIPWHDLQTDNWIRECMCVFEDRLQRFGPYFAWAYVTGYRDRKRRPDLWASSELQEGLDNMNAYELGYTMSPTKVKLLRFRHPTLSAPAMSFSKHWSSGSGLWHRVLLEKVRKSRQSVSRFGKSPQTTLKGQS</sequence>
<accession>A0A8H4R7H2</accession>